<feature type="transmembrane region" description="Helical" evidence="1">
    <location>
        <begin position="130"/>
        <end position="148"/>
    </location>
</feature>
<dbReference type="InterPro" id="IPR000326">
    <property type="entry name" value="PAP2/HPO"/>
</dbReference>
<name>A0AAE3IRH6_9BACI</name>
<organism evidence="3 4">
    <name type="scientific">Perspicuibacillus lycopersici</name>
    <dbReference type="NCBI Taxonomy" id="1325689"/>
    <lineage>
        <taxon>Bacteria</taxon>
        <taxon>Bacillati</taxon>
        <taxon>Bacillota</taxon>
        <taxon>Bacilli</taxon>
        <taxon>Bacillales</taxon>
        <taxon>Bacillaceae</taxon>
        <taxon>Perspicuibacillus</taxon>
    </lineage>
</organism>
<dbReference type="Pfam" id="PF01569">
    <property type="entry name" value="PAP2"/>
    <property type="match status" value="1"/>
</dbReference>
<evidence type="ECO:0000313" key="3">
    <source>
        <dbReference type="EMBL" id="MCU9613253.1"/>
    </source>
</evidence>
<feature type="transmembrane region" description="Helical" evidence="1">
    <location>
        <begin position="6"/>
        <end position="28"/>
    </location>
</feature>
<comment type="caution">
    <text evidence="3">The sequence shown here is derived from an EMBL/GenBank/DDBJ whole genome shotgun (WGS) entry which is preliminary data.</text>
</comment>
<feature type="domain" description="Phosphatidic acid phosphatase type 2/haloperoxidase" evidence="2">
    <location>
        <begin position="89"/>
        <end position="201"/>
    </location>
</feature>
<keyword evidence="1" id="KW-0472">Membrane</keyword>
<feature type="transmembrane region" description="Helical" evidence="1">
    <location>
        <begin position="65"/>
        <end position="83"/>
    </location>
</feature>
<feature type="transmembrane region" description="Helical" evidence="1">
    <location>
        <begin position="160"/>
        <end position="180"/>
    </location>
</feature>
<dbReference type="Proteomes" id="UP001209318">
    <property type="component" value="Unassembled WGS sequence"/>
</dbReference>
<keyword evidence="1" id="KW-1133">Transmembrane helix</keyword>
<keyword evidence="4" id="KW-1185">Reference proteome</keyword>
<dbReference type="PANTHER" id="PTHR14969:SF13">
    <property type="entry name" value="AT30094P"/>
    <property type="match status" value="1"/>
</dbReference>
<feature type="transmembrane region" description="Helical" evidence="1">
    <location>
        <begin position="90"/>
        <end position="110"/>
    </location>
</feature>
<feature type="transmembrane region" description="Helical" evidence="1">
    <location>
        <begin position="186"/>
        <end position="204"/>
    </location>
</feature>
<gene>
    <name evidence="3" type="ORF">OEV98_06765</name>
</gene>
<protein>
    <submittedName>
        <fullName evidence="3">Phosphatase PAP2 family protein</fullName>
    </submittedName>
</protein>
<dbReference type="CDD" id="cd03392">
    <property type="entry name" value="PAP2_like_2"/>
    <property type="match status" value="1"/>
</dbReference>
<evidence type="ECO:0000313" key="4">
    <source>
        <dbReference type="Proteomes" id="UP001209318"/>
    </source>
</evidence>
<keyword evidence="1" id="KW-0812">Transmembrane</keyword>
<proteinExistence type="predicted"/>
<evidence type="ECO:0000259" key="2">
    <source>
        <dbReference type="SMART" id="SM00014"/>
    </source>
</evidence>
<dbReference type="PANTHER" id="PTHR14969">
    <property type="entry name" value="SPHINGOSINE-1-PHOSPHATE PHOSPHOHYDROLASE"/>
    <property type="match status" value="1"/>
</dbReference>
<dbReference type="InterPro" id="IPR036938">
    <property type="entry name" value="PAP2/HPO_sf"/>
</dbReference>
<dbReference type="EMBL" id="JAOUSF010000002">
    <property type="protein sequence ID" value="MCU9613253.1"/>
    <property type="molecule type" value="Genomic_DNA"/>
</dbReference>
<accession>A0AAE3IRH6</accession>
<sequence>MKLTNQLFITYLIGLLSLIGFTCMAMAISRHDVLQFDQTIISFIQGAESPMLTQLMIFFTEMGSFPAVLSICIVALFFLYFVLKYRGELILFAAVMIGTSILNYVLKLIFHRIRPDFHRLIEIGGYSFPSGHAMNAFALYGILTFLLWRHIPNRLGRASLILVSIIFILMIGISRIYLGVHYPSDIIGGYFSSAFLLALFIRTFKKSERESLCKKRCYYSE</sequence>
<dbReference type="SUPFAM" id="SSF48317">
    <property type="entry name" value="Acid phosphatase/Vanadium-dependent haloperoxidase"/>
    <property type="match status" value="1"/>
</dbReference>
<dbReference type="Gene3D" id="1.20.144.10">
    <property type="entry name" value="Phosphatidic acid phosphatase type 2/haloperoxidase"/>
    <property type="match status" value="2"/>
</dbReference>
<evidence type="ECO:0000256" key="1">
    <source>
        <dbReference type="SAM" id="Phobius"/>
    </source>
</evidence>
<dbReference type="RefSeq" id="WP_263072462.1">
    <property type="nucleotide sequence ID" value="NZ_JAOUSF010000002.1"/>
</dbReference>
<reference evidence="3" key="1">
    <citation type="submission" date="2022-10" db="EMBL/GenBank/DDBJ databases">
        <title>Description of Fervidibacillus gen. nov. in the family Fervidibacillaceae fam. nov. with two species, Fervidibacillus albus sp. nov., and Fervidibacillus halotolerans sp. nov., isolated from tidal flat sediments.</title>
        <authorList>
            <person name="Kwon K.K."/>
            <person name="Yang S.-H."/>
        </authorList>
    </citation>
    <scope>NUCLEOTIDE SEQUENCE</scope>
    <source>
        <strain evidence="3">JCM 19140</strain>
    </source>
</reference>
<dbReference type="AlphaFoldDB" id="A0AAE3IRH6"/>
<dbReference type="SMART" id="SM00014">
    <property type="entry name" value="acidPPc"/>
    <property type="match status" value="1"/>
</dbReference>